<name>A0ABV7HTR2_9GAMM</name>
<reference evidence="3" key="1">
    <citation type="journal article" date="2019" name="Int. J. Syst. Evol. Microbiol.">
        <title>The Global Catalogue of Microorganisms (GCM) 10K type strain sequencing project: providing services to taxonomists for standard genome sequencing and annotation.</title>
        <authorList>
            <consortium name="The Broad Institute Genomics Platform"/>
            <consortium name="The Broad Institute Genome Sequencing Center for Infectious Disease"/>
            <person name="Wu L."/>
            <person name="Ma J."/>
        </authorList>
    </citation>
    <scope>NUCLEOTIDE SEQUENCE [LARGE SCALE GENOMIC DNA]</scope>
    <source>
        <strain evidence="3">KCTC 52141</strain>
    </source>
</reference>
<organism evidence="2 3">
    <name type="scientific">Gilvimarinus japonicus</name>
    <dbReference type="NCBI Taxonomy" id="1796469"/>
    <lineage>
        <taxon>Bacteria</taxon>
        <taxon>Pseudomonadati</taxon>
        <taxon>Pseudomonadota</taxon>
        <taxon>Gammaproteobacteria</taxon>
        <taxon>Cellvibrionales</taxon>
        <taxon>Cellvibrionaceae</taxon>
        <taxon>Gilvimarinus</taxon>
    </lineage>
</organism>
<proteinExistence type="predicted"/>
<accession>A0ABV7HTR2</accession>
<protein>
    <submittedName>
        <fullName evidence="2">DUF6484 domain-containing protein</fullName>
    </submittedName>
</protein>
<keyword evidence="3" id="KW-1185">Reference proteome</keyword>
<dbReference type="Proteomes" id="UP001595548">
    <property type="component" value="Unassembled WGS sequence"/>
</dbReference>
<evidence type="ECO:0000259" key="1">
    <source>
        <dbReference type="Pfam" id="PF20093"/>
    </source>
</evidence>
<evidence type="ECO:0000313" key="3">
    <source>
        <dbReference type="Proteomes" id="UP001595548"/>
    </source>
</evidence>
<sequence>MKTDASSDGPHQQADNALDTLIQRPRTSERLSLPNKVDGIVIGTLERLDDHGTAYITLDTYGLSDLPARSLVALSQAHQGQSVAVGFEAGNPSAPLVLGLLQHSAPTAVAPTHDVSEVPSSEITPDNNTELHIEQQGTRILIEAEQELELRCGEAVILLTADGHIQLRGGYITSHADASQRIRGGSVQIN</sequence>
<evidence type="ECO:0000313" key="2">
    <source>
        <dbReference type="EMBL" id="MFC3156039.1"/>
    </source>
</evidence>
<dbReference type="EMBL" id="JBHRTL010000023">
    <property type="protein sequence ID" value="MFC3156039.1"/>
    <property type="molecule type" value="Genomic_DNA"/>
</dbReference>
<feature type="domain" description="DUF6484" evidence="1">
    <location>
        <begin position="42"/>
        <end position="101"/>
    </location>
</feature>
<dbReference type="RefSeq" id="WP_382417114.1">
    <property type="nucleotide sequence ID" value="NZ_AP031500.1"/>
</dbReference>
<gene>
    <name evidence="2" type="ORF">ACFOEB_12590</name>
</gene>
<dbReference type="InterPro" id="IPR045506">
    <property type="entry name" value="DUF6484"/>
</dbReference>
<comment type="caution">
    <text evidence="2">The sequence shown here is derived from an EMBL/GenBank/DDBJ whole genome shotgun (WGS) entry which is preliminary data.</text>
</comment>
<dbReference type="Pfam" id="PF20093">
    <property type="entry name" value="DUF6484"/>
    <property type="match status" value="1"/>
</dbReference>